<evidence type="ECO:0000256" key="4">
    <source>
        <dbReference type="PROSITE-ProRule" id="PRU00169"/>
    </source>
</evidence>
<dbReference type="eggNOG" id="COG0745">
    <property type="taxonomic scope" value="Bacteria"/>
</dbReference>
<dbReference type="OrthoDB" id="9790454at2"/>
<keyword evidence="4" id="KW-0597">Phosphoprotein</keyword>
<dbReference type="GO" id="GO:0000976">
    <property type="term" value="F:transcription cis-regulatory region binding"/>
    <property type="evidence" value="ECO:0007669"/>
    <property type="project" value="TreeGrafter"/>
</dbReference>
<evidence type="ECO:0000259" key="7">
    <source>
        <dbReference type="PROSITE" id="PS51755"/>
    </source>
</evidence>
<feature type="domain" description="Response regulatory" evidence="6">
    <location>
        <begin position="4"/>
        <end position="118"/>
    </location>
</feature>
<dbReference type="Gene3D" id="6.10.250.690">
    <property type="match status" value="1"/>
</dbReference>
<dbReference type="Pfam" id="PF00072">
    <property type="entry name" value="Response_reg"/>
    <property type="match status" value="1"/>
</dbReference>
<evidence type="ECO:0000256" key="1">
    <source>
        <dbReference type="ARBA" id="ARBA00023015"/>
    </source>
</evidence>
<accession>D2MN64</accession>
<dbReference type="GO" id="GO:0000156">
    <property type="term" value="F:phosphorelay response regulator activity"/>
    <property type="evidence" value="ECO:0007669"/>
    <property type="project" value="TreeGrafter"/>
</dbReference>
<dbReference type="Gene3D" id="1.10.10.10">
    <property type="entry name" value="Winged helix-like DNA-binding domain superfamily/Winged helix DNA-binding domain"/>
    <property type="match status" value="1"/>
</dbReference>
<proteinExistence type="predicted"/>
<evidence type="ECO:0000256" key="2">
    <source>
        <dbReference type="ARBA" id="ARBA00023125"/>
    </source>
</evidence>
<dbReference type="STRING" id="679192.HMPREF9013_0081"/>
<dbReference type="SUPFAM" id="SSF46894">
    <property type="entry name" value="C-terminal effector domain of the bipartite response regulators"/>
    <property type="match status" value="1"/>
</dbReference>
<dbReference type="InterPro" id="IPR011006">
    <property type="entry name" value="CheY-like_superfamily"/>
</dbReference>
<dbReference type="SMART" id="SM00448">
    <property type="entry name" value="REC"/>
    <property type="match status" value="1"/>
</dbReference>
<dbReference type="PROSITE" id="PS50110">
    <property type="entry name" value="RESPONSE_REGULATORY"/>
    <property type="match status" value="1"/>
</dbReference>
<dbReference type="InterPro" id="IPR039420">
    <property type="entry name" value="WalR-like"/>
</dbReference>
<reference evidence="9" key="1">
    <citation type="submission" date="2009-12" db="EMBL/GenBank/DDBJ databases">
        <title>Sequence of Clostridiales genomosp. BVAB3 str. UPII9-5.</title>
        <authorList>
            <person name="Madupu R."/>
            <person name="Durkin A.S."/>
            <person name="Torralba M."/>
            <person name="Methe B."/>
            <person name="Sutton G.G."/>
            <person name="Strausberg R.L."/>
            <person name="Nelson K.E."/>
        </authorList>
    </citation>
    <scope>NUCLEOTIDE SEQUENCE [LARGE SCALE GENOMIC DNA]</scope>
    <source>
        <strain evidence="9">W1219</strain>
    </source>
</reference>
<dbReference type="CDD" id="cd17574">
    <property type="entry name" value="REC_OmpR"/>
    <property type="match status" value="1"/>
</dbReference>
<dbReference type="PANTHER" id="PTHR48111:SF24">
    <property type="entry name" value="TRANSCRIPTIONAL REGULATORY PROTEIN CSSR"/>
    <property type="match status" value="1"/>
</dbReference>
<comment type="caution">
    <text evidence="8">The sequence shown here is derived from an EMBL/GenBank/DDBJ whole genome shotgun (WGS) entry which is preliminary data.</text>
</comment>
<dbReference type="SUPFAM" id="SSF52172">
    <property type="entry name" value="CheY-like"/>
    <property type="match status" value="1"/>
</dbReference>
<sequence>MKKIIAVVEDEKDLNELVSRYLEKEGFQVVSFLDYDQAYQYLENHTVHLWVLDIMLKDKSGFDLMDEIRHRNSKTPVIFMSARDQEFDRILGLEKGSDDYITKPFSPKELVLRVLNVMKRSYPDSKCIEVDGYRIDEEKRIVMRGDKQIELTTKEFELMILFVEHRGIAFSREQILTQVWDDHYFGSDRVVDDTLRRLRKKCPDLNIHTIYGYGYRLG</sequence>
<dbReference type="InterPro" id="IPR016032">
    <property type="entry name" value="Sig_transdc_resp-reg_C-effctor"/>
</dbReference>
<dbReference type="InterPro" id="IPR036388">
    <property type="entry name" value="WH-like_DNA-bd_sf"/>
</dbReference>
<dbReference type="InterPro" id="IPR001867">
    <property type="entry name" value="OmpR/PhoB-type_DNA-bd"/>
</dbReference>
<dbReference type="SMART" id="SM00862">
    <property type="entry name" value="Trans_reg_C"/>
    <property type="match status" value="1"/>
</dbReference>
<evidence type="ECO:0000313" key="8">
    <source>
        <dbReference type="EMBL" id="EFC05886.1"/>
    </source>
</evidence>
<dbReference type="GO" id="GO:0032993">
    <property type="term" value="C:protein-DNA complex"/>
    <property type="evidence" value="ECO:0007669"/>
    <property type="project" value="TreeGrafter"/>
</dbReference>
<keyword evidence="3" id="KW-0804">Transcription</keyword>
<dbReference type="EMBL" id="ADFR01000003">
    <property type="protein sequence ID" value="EFC05886.1"/>
    <property type="molecule type" value="Genomic_DNA"/>
</dbReference>
<name>D2MN64_9FIRM</name>
<keyword evidence="1" id="KW-0805">Transcription regulation</keyword>
<dbReference type="RefSeq" id="WP_006626835.1">
    <property type="nucleotide sequence ID" value="NZ_ADFR01000003.1"/>
</dbReference>
<dbReference type="Pfam" id="PF00486">
    <property type="entry name" value="Trans_reg_C"/>
    <property type="match status" value="1"/>
</dbReference>
<keyword evidence="2 5" id="KW-0238">DNA-binding</keyword>
<dbReference type="PROSITE" id="PS51755">
    <property type="entry name" value="OMPR_PHOB"/>
    <property type="match status" value="1"/>
</dbReference>
<evidence type="ECO:0000313" key="9">
    <source>
        <dbReference type="Proteomes" id="UP000005017"/>
    </source>
</evidence>
<dbReference type="AlphaFoldDB" id="D2MN64"/>
<evidence type="ECO:0000256" key="5">
    <source>
        <dbReference type="PROSITE-ProRule" id="PRU01091"/>
    </source>
</evidence>
<dbReference type="CDD" id="cd00383">
    <property type="entry name" value="trans_reg_C"/>
    <property type="match status" value="1"/>
</dbReference>
<protein>
    <submittedName>
        <fullName evidence="8">Response regulator receiver domain protein</fullName>
    </submittedName>
</protein>
<gene>
    <name evidence="8" type="ORF">HMPREF9013_0081</name>
</gene>
<dbReference type="PANTHER" id="PTHR48111">
    <property type="entry name" value="REGULATOR OF RPOS"/>
    <property type="match status" value="1"/>
</dbReference>
<dbReference type="GO" id="GO:0006355">
    <property type="term" value="P:regulation of DNA-templated transcription"/>
    <property type="evidence" value="ECO:0007669"/>
    <property type="project" value="InterPro"/>
</dbReference>
<dbReference type="GO" id="GO:0005829">
    <property type="term" value="C:cytosol"/>
    <property type="evidence" value="ECO:0007669"/>
    <property type="project" value="TreeGrafter"/>
</dbReference>
<feature type="domain" description="OmpR/PhoB-type" evidence="7">
    <location>
        <begin position="125"/>
        <end position="218"/>
    </location>
</feature>
<feature type="DNA-binding region" description="OmpR/PhoB-type" evidence="5">
    <location>
        <begin position="125"/>
        <end position="218"/>
    </location>
</feature>
<keyword evidence="9" id="KW-1185">Reference proteome</keyword>
<dbReference type="Gene3D" id="3.40.50.2300">
    <property type="match status" value="1"/>
</dbReference>
<dbReference type="Proteomes" id="UP000005017">
    <property type="component" value="Unassembled WGS sequence"/>
</dbReference>
<organism evidence="8 9">
    <name type="scientific">Bulleidia extructa W1219</name>
    <dbReference type="NCBI Taxonomy" id="679192"/>
    <lineage>
        <taxon>Bacteria</taxon>
        <taxon>Bacillati</taxon>
        <taxon>Bacillota</taxon>
        <taxon>Erysipelotrichia</taxon>
        <taxon>Erysipelotrichales</taxon>
        <taxon>Erysipelotrichaceae</taxon>
        <taxon>Bulleidia</taxon>
    </lineage>
</organism>
<dbReference type="InterPro" id="IPR001789">
    <property type="entry name" value="Sig_transdc_resp-reg_receiver"/>
</dbReference>
<evidence type="ECO:0000256" key="3">
    <source>
        <dbReference type="ARBA" id="ARBA00023163"/>
    </source>
</evidence>
<feature type="modified residue" description="4-aspartylphosphate" evidence="4">
    <location>
        <position position="53"/>
    </location>
</feature>
<evidence type="ECO:0000259" key="6">
    <source>
        <dbReference type="PROSITE" id="PS50110"/>
    </source>
</evidence>